<organism evidence="3 4">
    <name type="scientific">Magnetococcus marinus (strain ATCC BAA-1437 / JCM 17883 / MC-1)</name>
    <dbReference type="NCBI Taxonomy" id="156889"/>
    <lineage>
        <taxon>Bacteria</taxon>
        <taxon>Pseudomonadati</taxon>
        <taxon>Pseudomonadota</taxon>
        <taxon>Magnetococcia</taxon>
        <taxon>Magnetococcales</taxon>
        <taxon>Magnetococcaceae</taxon>
        <taxon>Magnetococcus</taxon>
    </lineage>
</organism>
<reference evidence="4" key="1">
    <citation type="journal article" date="2009" name="Appl. Environ. Microbiol.">
        <title>Complete genome sequence of the chemolithoautotrophic marine magnetotactic coccus strain MC-1.</title>
        <authorList>
            <person name="Schubbe S."/>
            <person name="Williams T.J."/>
            <person name="Xie G."/>
            <person name="Kiss H.E."/>
            <person name="Brettin T.S."/>
            <person name="Martinez D."/>
            <person name="Ross C.A."/>
            <person name="Schuler D."/>
            <person name="Cox B.L."/>
            <person name="Nealson K.H."/>
            <person name="Bazylinski D.A."/>
        </authorList>
    </citation>
    <scope>NUCLEOTIDE SEQUENCE [LARGE SCALE GENOMIC DNA]</scope>
    <source>
        <strain evidence="4">ATCC BAA-1437 / JCM 17883 / MC-1</strain>
    </source>
</reference>
<sequence precursor="true">MSGRGKRKPGEAKTRRLFLRDGLITGGLAVGAVAGGGWLYSDTPMPVRQAKVATLPDYRVAVSAHYPVLSVVRGQDVWAMASESVARLGGMGRFVQKGESVLLKPNVGWDRFPEQAANTRPELVGALVRLCQQAGAAQVYVSDLSLNDPQRCFFRSGIEKAAQEAGAKVLIPGRDGFIQTDMGGEVLGVWPVLEVMHRVQRVINLPIVKHHSLSHCTLSMKNHYGVIGGRRNRLHQNIHTSIVDLAAAVKPTLTVMDATRVLMRNGPTGGNLADVSQQNTLLAATDEVALDSYALSFLNLTPEQVPYLGMAQQRGLGKVDWKGLNWVERQVG</sequence>
<reference evidence="3 4" key="2">
    <citation type="journal article" date="2012" name="Int. J. Syst. Evol. Microbiol.">
        <title>Magnetococcus marinus gen. nov., sp. nov., a marine, magnetotactic bacterium that represents a novel lineage (Magnetococcaceae fam. nov.; Magnetococcales ord. nov.) at the base of the Alphaproteobacteria.</title>
        <authorList>
            <person name="Bazylinski D.A."/>
            <person name="Williams T.J."/>
            <person name="Lefevre C.T."/>
            <person name="Berg R.J."/>
            <person name="Zhang C.L."/>
            <person name="Bowser S.S."/>
            <person name="Dean A.J."/>
            <person name="Beveridge T.J."/>
        </authorList>
    </citation>
    <scope>NUCLEOTIDE SEQUENCE [LARGE SCALE GENOMIC DNA]</scope>
    <source>
        <strain evidence="4">ATCC BAA-1437 / JCM 17883 / MC-1</strain>
    </source>
</reference>
<keyword evidence="1" id="KW-0472">Membrane</keyword>
<dbReference type="RefSeq" id="WP_011713737.1">
    <property type="nucleotide sequence ID" value="NC_008576.1"/>
</dbReference>
<dbReference type="Pfam" id="PF04015">
    <property type="entry name" value="DUF362"/>
    <property type="match status" value="1"/>
</dbReference>
<dbReference type="eggNOG" id="COG2006">
    <property type="taxonomic scope" value="Bacteria"/>
</dbReference>
<evidence type="ECO:0000313" key="3">
    <source>
        <dbReference type="EMBL" id="ABK44609.1"/>
    </source>
</evidence>
<feature type="transmembrane region" description="Helical" evidence="1">
    <location>
        <begin position="21"/>
        <end position="40"/>
    </location>
</feature>
<dbReference type="OrthoDB" id="9785671at2"/>
<evidence type="ECO:0000313" key="4">
    <source>
        <dbReference type="Proteomes" id="UP000002586"/>
    </source>
</evidence>
<accession>A0L9G6</accession>
<dbReference type="STRING" id="156889.Mmc1_2108"/>
<dbReference type="EMBL" id="CP000471">
    <property type="protein sequence ID" value="ABK44609.1"/>
    <property type="molecule type" value="Genomic_DNA"/>
</dbReference>
<evidence type="ECO:0000259" key="2">
    <source>
        <dbReference type="Pfam" id="PF04015"/>
    </source>
</evidence>
<dbReference type="InterPro" id="IPR007160">
    <property type="entry name" value="DUF362"/>
</dbReference>
<evidence type="ECO:0000256" key="1">
    <source>
        <dbReference type="SAM" id="Phobius"/>
    </source>
</evidence>
<dbReference type="Proteomes" id="UP000002586">
    <property type="component" value="Chromosome"/>
</dbReference>
<name>A0L9G6_MAGMM</name>
<keyword evidence="1" id="KW-1133">Transmembrane helix</keyword>
<protein>
    <recommendedName>
        <fullName evidence="2">DUF362 domain-containing protein</fullName>
    </recommendedName>
</protein>
<proteinExistence type="predicted"/>
<dbReference type="HOGENOM" id="CLU_044970_0_0_5"/>
<gene>
    <name evidence="3" type="ordered locus">Mmc1_2108</name>
</gene>
<dbReference type="AlphaFoldDB" id="A0L9G6"/>
<feature type="domain" description="DUF362" evidence="2">
    <location>
        <begin position="101"/>
        <end position="295"/>
    </location>
</feature>
<dbReference type="KEGG" id="mgm:Mmc1_2108"/>
<keyword evidence="1" id="KW-0812">Transmembrane</keyword>
<keyword evidence="4" id="KW-1185">Reference proteome</keyword>